<comment type="caution">
    <text evidence="2">The sequence shown here is derived from an EMBL/GenBank/DDBJ whole genome shotgun (WGS) entry which is preliminary data.</text>
</comment>
<dbReference type="CDD" id="cd00063">
    <property type="entry name" value="FN3"/>
    <property type="match status" value="1"/>
</dbReference>
<keyword evidence="1" id="KW-0732">Signal</keyword>
<keyword evidence="3" id="KW-1185">Reference proteome</keyword>
<proteinExistence type="predicted"/>
<reference evidence="2 3" key="1">
    <citation type="submission" date="2020-08" db="EMBL/GenBank/DDBJ databases">
        <title>Genomic Encyclopedia of Type Strains, Phase IV (KMG-IV): sequencing the most valuable type-strain genomes for metagenomic binning, comparative biology and taxonomic classification.</title>
        <authorList>
            <person name="Goeker M."/>
        </authorList>
    </citation>
    <scope>NUCLEOTIDE SEQUENCE [LARGE SCALE GENOMIC DNA]</scope>
    <source>
        <strain evidence="2 3">DSM 102983</strain>
    </source>
</reference>
<protein>
    <submittedName>
        <fullName evidence="2">Uncharacterized protein</fullName>
    </submittedName>
</protein>
<dbReference type="Pfam" id="PF16819">
    <property type="entry name" value="DUF5074"/>
    <property type="match status" value="1"/>
</dbReference>
<name>A0ABR6KHL3_9BACT</name>
<dbReference type="PANTHER" id="PTHR47197:SF3">
    <property type="entry name" value="DIHYDRO-HEME D1 DEHYDROGENASE"/>
    <property type="match status" value="1"/>
</dbReference>
<dbReference type="Gene3D" id="2.130.10.10">
    <property type="entry name" value="YVTN repeat-like/Quinoprotein amine dehydrogenase"/>
    <property type="match status" value="1"/>
</dbReference>
<dbReference type="EMBL" id="JACHOC010000001">
    <property type="protein sequence ID" value="MBB4620308.1"/>
    <property type="molecule type" value="Genomic_DNA"/>
</dbReference>
<dbReference type="InterPro" id="IPR013783">
    <property type="entry name" value="Ig-like_fold"/>
</dbReference>
<dbReference type="InterPro" id="IPR036116">
    <property type="entry name" value="FN3_sf"/>
</dbReference>
<feature type="signal peptide" evidence="1">
    <location>
        <begin position="1"/>
        <end position="22"/>
    </location>
</feature>
<dbReference type="PROSITE" id="PS51257">
    <property type="entry name" value="PROKAR_LIPOPROTEIN"/>
    <property type="match status" value="1"/>
</dbReference>
<gene>
    <name evidence="2" type="ORF">GGQ57_000182</name>
</gene>
<evidence type="ECO:0000313" key="3">
    <source>
        <dbReference type="Proteomes" id="UP000533637"/>
    </source>
</evidence>
<dbReference type="PANTHER" id="PTHR47197">
    <property type="entry name" value="PROTEIN NIRF"/>
    <property type="match status" value="1"/>
</dbReference>
<dbReference type="RefSeq" id="WP_183668332.1">
    <property type="nucleotide sequence ID" value="NZ_BMPB01000006.1"/>
</dbReference>
<organism evidence="2 3">
    <name type="scientific">Parabacteroides faecis</name>
    <dbReference type="NCBI Taxonomy" id="1217282"/>
    <lineage>
        <taxon>Bacteria</taxon>
        <taxon>Pseudomonadati</taxon>
        <taxon>Bacteroidota</taxon>
        <taxon>Bacteroidia</taxon>
        <taxon>Bacteroidales</taxon>
        <taxon>Tannerellaceae</taxon>
        <taxon>Parabacteroides</taxon>
    </lineage>
</organism>
<evidence type="ECO:0000313" key="2">
    <source>
        <dbReference type="EMBL" id="MBB4620308.1"/>
    </source>
</evidence>
<dbReference type="Gene3D" id="2.60.40.10">
    <property type="entry name" value="Immunoglobulins"/>
    <property type="match status" value="1"/>
</dbReference>
<dbReference type="InterPro" id="IPR003961">
    <property type="entry name" value="FN3_dom"/>
</dbReference>
<dbReference type="InterPro" id="IPR011044">
    <property type="entry name" value="Quino_amine_DH_bsu"/>
</dbReference>
<dbReference type="SUPFAM" id="SSF50969">
    <property type="entry name" value="YVTN repeat-like/Quinoprotein amine dehydrogenase"/>
    <property type="match status" value="1"/>
</dbReference>
<evidence type="ECO:0000256" key="1">
    <source>
        <dbReference type="SAM" id="SignalP"/>
    </source>
</evidence>
<dbReference type="InterPro" id="IPR051200">
    <property type="entry name" value="Host-pathogen_enzymatic-act"/>
</dbReference>
<dbReference type="Proteomes" id="UP000533637">
    <property type="component" value="Unassembled WGS sequence"/>
</dbReference>
<feature type="chain" id="PRO_5047326711" evidence="1">
    <location>
        <begin position="23"/>
        <end position="464"/>
    </location>
</feature>
<dbReference type="SUPFAM" id="SSF49265">
    <property type="entry name" value="Fibronectin type III"/>
    <property type="match status" value="1"/>
</dbReference>
<accession>A0ABR6KHL3</accession>
<dbReference type="InterPro" id="IPR015943">
    <property type="entry name" value="WD40/YVTN_repeat-like_dom_sf"/>
</dbReference>
<dbReference type="InterPro" id="IPR031815">
    <property type="entry name" value="DUF5074"/>
</dbReference>
<sequence length="464" mass="50036">MKTRNYLFLSALCALMSFSFVACDDDDDNKQDEGVPTGVVTDVKFTDTDKNASKIGGTLSWTAPTSVEDITKYVLYLSSDGNGKDTKLGETAVGTNSFTVPDDTDFASYILVIAANAKGESNAIAKVQVTDFTEEPVPVLPGVYFMNSGKWQSNNATLDYYDPNTKELKTKVFASVNGRGLGDTANDIMVYGSKMYIAVSESNTIEITDATAKSLKTISPKDDSGQPQSPRYLAAYEGKVYVTLFDGHLAEIDTTSMEITKKTKVGPNPYQVREVGGKLYVANSGGYNPVKDSTLSVVDPVSFTEEKKIVVGLNPMYMNADSDGELYVVCGGNFADVKASLRRVDLKAGTSTSLYTNDNIMMGMAADKLYVIQSENDANWLPINTQFVSYDAKSDTETSKNFITDGTVVDGAYSLNVNPATGDIYIGTSDYVSTGDMFIFSAEGKKINQLAVSGLNPMGVGFLK</sequence>